<evidence type="ECO:0000313" key="10">
    <source>
        <dbReference type="EMBL" id="KAJ7394442.1"/>
    </source>
</evidence>
<name>A0A9X0A6V1_9CNID</name>
<dbReference type="AlphaFoldDB" id="A0A9X0A6V1"/>
<proteinExistence type="inferred from homology"/>
<dbReference type="Pfam" id="PF09779">
    <property type="entry name" value="Ima1_N"/>
    <property type="match status" value="1"/>
</dbReference>
<dbReference type="Proteomes" id="UP001163046">
    <property type="component" value="Unassembled WGS sequence"/>
</dbReference>
<evidence type="ECO:0000256" key="6">
    <source>
        <dbReference type="ARBA" id="ARBA00023242"/>
    </source>
</evidence>
<dbReference type="GO" id="GO:0005521">
    <property type="term" value="F:lamin binding"/>
    <property type="evidence" value="ECO:0007669"/>
    <property type="project" value="TreeGrafter"/>
</dbReference>
<dbReference type="GO" id="GO:0005637">
    <property type="term" value="C:nuclear inner membrane"/>
    <property type="evidence" value="ECO:0007669"/>
    <property type="project" value="UniProtKB-SubCell"/>
</dbReference>
<keyword evidence="11" id="KW-1185">Reference proteome</keyword>
<feature type="region of interest" description="Disordered" evidence="7">
    <location>
        <begin position="316"/>
        <end position="340"/>
    </location>
</feature>
<keyword evidence="5 8" id="KW-0472">Membrane</keyword>
<accession>A0A9X0A6V1</accession>
<evidence type="ECO:0000313" key="11">
    <source>
        <dbReference type="Proteomes" id="UP001163046"/>
    </source>
</evidence>
<dbReference type="InterPro" id="IPR018617">
    <property type="entry name" value="Ima1_N"/>
</dbReference>
<evidence type="ECO:0000256" key="8">
    <source>
        <dbReference type="SAM" id="Phobius"/>
    </source>
</evidence>
<evidence type="ECO:0000256" key="4">
    <source>
        <dbReference type="ARBA" id="ARBA00022989"/>
    </source>
</evidence>
<feature type="domain" description="Ima1 N-terminal" evidence="9">
    <location>
        <begin position="24"/>
        <end position="82"/>
    </location>
</feature>
<dbReference type="EMBL" id="MU825396">
    <property type="protein sequence ID" value="KAJ7394442.1"/>
    <property type="molecule type" value="Genomic_DNA"/>
</dbReference>
<dbReference type="PANTHER" id="PTHR28646:SF1">
    <property type="entry name" value="TRANSMEMBRANE PROTEIN 201"/>
    <property type="match status" value="1"/>
</dbReference>
<keyword evidence="4 8" id="KW-1133">Transmembrane helix</keyword>
<dbReference type="InterPro" id="IPR040041">
    <property type="entry name" value="TMEM201"/>
</dbReference>
<evidence type="ECO:0000256" key="5">
    <source>
        <dbReference type="ARBA" id="ARBA00023136"/>
    </source>
</evidence>
<keyword evidence="6" id="KW-0539">Nucleus</keyword>
<sequence>MVDSLGCAKTQYRYAAPGRYTGQPSLIHQPQLCDKCSKNQATKIQELNSFEPSRESYFQSELDAHKHQLDERYKLCHSCHDIVKYHLNVQAMDLKTFLLGSHLQQSKSTPTKLLKRSSSPESISVMLAQLVCVFLASLLVCSDSLSSSHNTCDDVFNLWNSSRMVGHVFWSNFTSANFTTAAKHLVFHLTQSLRLTMSSSWERSLELMLCLCSLAKRRYLHILLFCLLINILIFLKRKNRFGILILLSWTSLSALKSWEVFWLKADCGWRTTAAAFCLVLGTCSFIFSLLSYSRIHVLGTRKTKRYKLLTPCQSTTEKHHNTDSEIMDTTNESEPSHEKTATELDHNLNGLSLGLPAERRNGYNIQLSPEILQLQVRTG</sequence>
<comment type="subcellular location">
    <subcellularLocation>
        <location evidence="1">Nucleus inner membrane</location>
        <topology evidence="1">Multi-pass membrane protein</topology>
    </subcellularLocation>
</comment>
<comment type="caution">
    <text evidence="10">The sequence shown here is derived from an EMBL/GenBank/DDBJ whole genome shotgun (WGS) entry which is preliminary data.</text>
</comment>
<organism evidence="10 11">
    <name type="scientific">Desmophyllum pertusum</name>
    <dbReference type="NCBI Taxonomy" id="174260"/>
    <lineage>
        <taxon>Eukaryota</taxon>
        <taxon>Metazoa</taxon>
        <taxon>Cnidaria</taxon>
        <taxon>Anthozoa</taxon>
        <taxon>Hexacorallia</taxon>
        <taxon>Scleractinia</taxon>
        <taxon>Caryophylliina</taxon>
        <taxon>Caryophylliidae</taxon>
        <taxon>Desmophyllum</taxon>
    </lineage>
</organism>
<keyword evidence="3 8" id="KW-0812">Transmembrane</keyword>
<evidence type="ECO:0000256" key="1">
    <source>
        <dbReference type="ARBA" id="ARBA00004473"/>
    </source>
</evidence>
<reference evidence="10" key="1">
    <citation type="submission" date="2023-01" db="EMBL/GenBank/DDBJ databases">
        <title>Genome assembly of the deep-sea coral Lophelia pertusa.</title>
        <authorList>
            <person name="Herrera S."/>
            <person name="Cordes E."/>
        </authorList>
    </citation>
    <scope>NUCLEOTIDE SEQUENCE</scope>
    <source>
        <strain evidence="10">USNM1676648</strain>
        <tissue evidence="10">Polyp</tissue>
    </source>
</reference>
<dbReference type="PANTHER" id="PTHR28646">
    <property type="entry name" value="TRANSMEMBRANE PROTEIN 201"/>
    <property type="match status" value="1"/>
</dbReference>
<evidence type="ECO:0000256" key="3">
    <source>
        <dbReference type="ARBA" id="ARBA00022692"/>
    </source>
</evidence>
<dbReference type="GO" id="GO:0030473">
    <property type="term" value="P:nuclear migration along microtubule"/>
    <property type="evidence" value="ECO:0007669"/>
    <property type="project" value="TreeGrafter"/>
</dbReference>
<comment type="similarity">
    <text evidence="2">Belongs to the TMEM201 family.</text>
</comment>
<protein>
    <recommendedName>
        <fullName evidence="9">Ima1 N-terminal domain-containing protein</fullName>
    </recommendedName>
</protein>
<dbReference type="OrthoDB" id="5966927at2759"/>
<dbReference type="GO" id="GO:0051015">
    <property type="term" value="F:actin filament binding"/>
    <property type="evidence" value="ECO:0007669"/>
    <property type="project" value="TreeGrafter"/>
</dbReference>
<feature type="transmembrane region" description="Helical" evidence="8">
    <location>
        <begin position="242"/>
        <end position="261"/>
    </location>
</feature>
<feature type="transmembrane region" description="Helical" evidence="8">
    <location>
        <begin position="218"/>
        <end position="235"/>
    </location>
</feature>
<feature type="transmembrane region" description="Helical" evidence="8">
    <location>
        <begin position="273"/>
        <end position="292"/>
    </location>
</feature>
<evidence type="ECO:0000256" key="7">
    <source>
        <dbReference type="SAM" id="MobiDB-lite"/>
    </source>
</evidence>
<evidence type="ECO:0000259" key="9">
    <source>
        <dbReference type="Pfam" id="PF09779"/>
    </source>
</evidence>
<gene>
    <name evidence="10" type="ORF">OS493_000252</name>
</gene>
<evidence type="ECO:0000256" key="2">
    <source>
        <dbReference type="ARBA" id="ARBA00007600"/>
    </source>
</evidence>